<evidence type="ECO:0000256" key="1">
    <source>
        <dbReference type="ARBA" id="ARBA00009437"/>
    </source>
</evidence>
<dbReference type="InterPro" id="IPR050950">
    <property type="entry name" value="HTH-type_LysR_regulators"/>
</dbReference>
<dbReference type="GO" id="GO:0003677">
    <property type="term" value="F:DNA binding"/>
    <property type="evidence" value="ECO:0007669"/>
    <property type="project" value="UniProtKB-KW"/>
</dbReference>
<gene>
    <name evidence="6" type="ORF">FXN63_08540</name>
</gene>
<dbReference type="PANTHER" id="PTHR30419:SF8">
    <property type="entry name" value="NITROGEN ASSIMILATION TRANSCRIPTIONAL ACTIVATOR-RELATED"/>
    <property type="match status" value="1"/>
</dbReference>
<organism evidence="6 7">
    <name type="scientific">Pigmentiphaga aceris</name>
    <dbReference type="NCBI Taxonomy" id="1940612"/>
    <lineage>
        <taxon>Bacteria</taxon>
        <taxon>Pseudomonadati</taxon>
        <taxon>Pseudomonadota</taxon>
        <taxon>Betaproteobacteria</taxon>
        <taxon>Burkholderiales</taxon>
        <taxon>Alcaligenaceae</taxon>
        <taxon>Pigmentiphaga</taxon>
    </lineage>
</organism>
<dbReference type="Proteomes" id="UP000325161">
    <property type="component" value="Chromosome"/>
</dbReference>
<keyword evidence="2" id="KW-0805">Transcription regulation</keyword>
<dbReference type="PRINTS" id="PR00039">
    <property type="entry name" value="HTHLYSR"/>
</dbReference>
<keyword evidence="3" id="KW-0238">DNA-binding</keyword>
<dbReference type="Gene3D" id="3.40.190.290">
    <property type="match status" value="1"/>
</dbReference>
<evidence type="ECO:0000259" key="5">
    <source>
        <dbReference type="PROSITE" id="PS50931"/>
    </source>
</evidence>
<dbReference type="EMBL" id="CP043046">
    <property type="protein sequence ID" value="QEI05888.1"/>
    <property type="molecule type" value="Genomic_DNA"/>
</dbReference>
<keyword evidence="4" id="KW-0804">Transcription</keyword>
<name>A0A5C0AUA5_9BURK</name>
<dbReference type="SUPFAM" id="SSF46785">
    <property type="entry name" value="Winged helix' DNA-binding domain"/>
    <property type="match status" value="1"/>
</dbReference>
<dbReference type="Pfam" id="PF00126">
    <property type="entry name" value="HTH_1"/>
    <property type="match status" value="1"/>
</dbReference>
<reference evidence="6 7" key="1">
    <citation type="submission" date="2019-08" db="EMBL/GenBank/DDBJ databases">
        <title>Amphibian skin-associated Pigmentiphaga: genome sequence and occurrence across geography and hosts.</title>
        <authorList>
            <person name="Bletz M.C."/>
            <person name="Bunk B."/>
            <person name="Sproeer C."/>
            <person name="Biwer P."/>
            <person name="Reiter S."/>
            <person name="Rabemananjara F.C.E."/>
            <person name="Schulz S."/>
            <person name="Overmann J."/>
            <person name="Vences M."/>
        </authorList>
    </citation>
    <scope>NUCLEOTIDE SEQUENCE [LARGE SCALE GENOMIC DNA]</scope>
    <source>
        <strain evidence="6 7">Mada1488</strain>
    </source>
</reference>
<dbReference type="GO" id="GO:0003700">
    <property type="term" value="F:DNA-binding transcription factor activity"/>
    <property type="evidence" value="ECO:0007669"/>
    <property type="project" value="InterPro"/>
</dbReference>
<feature type="domain" description="HTH lysR-type" evidence="5">
    <location>
        <begin position="1"/>
        <end position="60"/>
    </location>
</feature>
<accession>A0A5C0AUA5</accession>
<dbReference type="RefSeq" id="WP_148814271.1">
    <property type="nucleotide sequence ID" value="NZ_CP043046.1"/>
</dbReference>
<dbReference type="Pfam" id="PF03466">
    <property type="entry name" value="LysR_substrate"/>
    <property type="match status" value="1"/>
</dbReference>
<evidence type="ECO:0000256" key="3">
    <source>
        <dbReference type="ARBA" id="ARBA00023125"/>
    </source>
</evidence>
<dbReference type="InterPro" id="IPR036390">
    <property type="entry name" value="WH_DNA-bd_sf"/>
</dbReference>
<keyword evidence="7" id="KW-1185">Reference proteome</keyword>
<dbReference type="SUPFAM" id="SSF53850">
    <property type="entry name" value="Periplasmic binding protein-like II"/>
    <property type="match status" value="1"/>
</dbReference>
<sequence length="302" mass="33258">MNVSVRDLRAFIALVERRNFTRAAEDCYLSQSAFSALIQNLETSLGTRLFTRSTRRVELTAAGQVFNDSAKRLLTEFVQLDADMKDHVQKRKGRAAVAALPSLMAGWLPVVLKEFRDAYPGITTEIWDTLSDECLALVRSGRADFALCAAGAEMAGLSAEPLCTDAFFVVMHKDHPLARKKSIVAGDLANQPFIHLAHTTSVRQLLDAAIRPMSINGVVEVAHLASVASLVANQVGISVIPFLALFQFGSPDIVVRPLREPKITRTIYVVMQRDKPLSIAADSLLTLLKKRRSRIRSELGMD</sequence>
<dbReference type="CDD" id="cd08440">
    <property type="entry name" value="PBP2_LTTR_like_4"/>
    <property type="match status" value="1"/>
</dbReference>
<comment type="similarity">
    <text evidence="1">Belongs to the LysR transcriptional regulatory family.</text>
</comment>
<dbReference type="PANTHER" id="PTHR30419">
    <property type="entry name" value="HTH-TYPE TRANSCRIPTIONAL REGULATOR YBHD"/>
    <property type="match status" value="1"/>
</dbReference>
<dbReference type="OrthoDB" id="8675247at2"/>
<dbReference type="FunFam" id="1.10.10.10:FF:000001">
    <property type="entry name" value="LysR family transcriptional regulator"/>
    <property type="match status" value="1"/>
</dbReference>
<dbReference type="KEGG" id="pacr:FXN63_08540"/>
<dbReference type="GO" id="GO:0005829">
    <property type="term" value="C:cytosol"/>
    <property type="evidence" value="ECO:0007669"/>
    <property type="project" value="TreeGrafter"/>
</dbReference>
<evidence type="ECO:0000256" key="2">
    <source>
        <dbReference type="ARBA" id="ARBA00023015"/>
    </source>
</evidence>
<protein>
    <submittedName>
        <fullName evidence="6">LysR family transcriptional regulator</fullName>
    </submittedName>
</protein>
<dbReference type="InterPro" id="IPR005119">
    <property type="entry name" value="LysR_subst-bd"/>
</dbReference>
<dbReference type="InterPro" id="IPR036388">
    <property type="entry name" value="WH-like_DNA-bd_sf"/>
</dbReference>
<dbReference type="Gene3D" id="1.10.10.10">
    <property type="entry name" value="Winged helix-like DNA-binding domain superfamily/Winged helix DNA-binding domain"/>
    <property type="match status" value="1"/>
</dbReference>
<evidence type="ECO:0000256" key="4">
    <source>
        <dbReference type="ARBA" id="ARBA00023163"/>
    </source>
</evidence>
<dbReference type="AlphaFoldDB" id="A0A5C0AUA5"/>
<dbReference type="InterPro" id="IPR000847">
    <property type="entry name" value="LysR_HTH_N"/>
</dbReference>
<evidence type="ECO:0000313" key="7">
    <source>
        <dbReference type="Proteomes" id="UP000325161"/>
    </source>
</evidence>
<dbReference type="PROSITE" id="PS50931">
    <property type="entry name" value="HTH_LYSR"/>
    <property type="match status" value="1"/>
</dbReference>
<proteinExistence type="inferred from homology"/>
<evidence type="ECO:0000313" key="6">
    <source>
        <dbReference type="EMBL" id="QEI05888.1"/>
    </source>
</evidence>